<comment type="caution">
    <text evidence="2">The sequence shown here is derived from an EMBL/GenBank/DDBJ whole genome shotgun (WGS) entry which is preliminary data.</text>
</comment>
<protein>
    <submittedName>
        <fullName evidence="2">Uncharacterized protein</fullName>
    </submittedName>
</protein>
<dbReference type="AlphaFoldDB" id="A0A6A0ALG7"/>
<proteinExistence type="predicted"/>
<reference evidence="2 3" key="1">
    <citation type="submission" date="2020-02" db="EMBL/GenBank/DDBJ databases">
        <title>Draft genome sequence of Haematococcus lacustris strain NIES-144.</title>
        <authorList>
            <person name="Morimoto D."/>
            <person name="Nakagawa S."/>
            <person name="Yoshida T."/>
            <person name="Sawayama S."/>
        </authorList>
    </citation>
    <scope>NUCLEOTIDE SEQUENCE [LARGE SCALE GENOMIC DNA]</scope>
    <source>
        <strain evidence="2 3">NIES-144</strain>
    </source>
</reference>
<sequence length="71" mass="7554">MAAELEAVDEPGTPDAREEAQLEADDAVLDQEAEALLSDLADSQAEVARMLAMQRDQANELGGLKDQLAAE</sequence>
<feature type="region of interest" description="Disordered" evidence="1">
    <location>
        <begin position="1"/>
        <end position="20"/>
    </location>
</feature>
<keyword evidence="3" id="KW-1185">Reference proteome</keyword>
<dbReference type="Proteomes" id="UP000485058">
    <property type="component" value="Unassembled WGS sequence"/>
</dbReference>
<evidence type="ECO:0000313" key="2">
    <source>
        <dbReference type="EMBL" id="GFH33770.1"/>
    </source>
</evidence>
<evidence type="ECO:0000313" key="3">
    <source>
        <dbReference type="Proteomes" id="UP000485058"/>
    </source>
</evidence>
<feature type="non-terminal residue" evidence="2">
    <location>
        <position position="71"/>
    </location>
</feature>
<dbReference type="EMBL" id="BLLF01009590">
    <property type="protein sequence ID" value="GFH33770.1"/>
    <property type="molecule type" value="Genomic_DNA"/>
</dbReference>
<feature type="non-terminal residue" evidence="2">
    <location>
        <position position="1"/>
    </location>
</feature>
<accession>A0A6A0ALG7</accession>
<gene>
    <name evidence="2" type="ORF">HaLaN_33189</name>
</gene>
<evidence type="ECO:0000256" key="1">
    <source>
        <dbReference type="SAM" id="MobiDB-lite"/>
    </source>
</evidence>
<name>A0A6A0ALG7_HAELA</name>
<organism evidence="2 3">
    <name type="scientific">Haematococcus lacustris</name>
    <name type="common">Green alga</name>
    <name type="synonym">Haematococcus pluvialis</name>
    <dbReference type="NCBI Taxonomy" id="44745"/>
    <lineage>
        <taxon>Eukaryota</taxon>
        <taxon>Viridiplantae</taxon>
        <taxon>Chlorophyta</taxon>
        <taxon>core chlorophytes</taxon>
        <taxon>Chlorophyceae</taxon>
        <taxon>CS clade</taxon>
        <taxon>Chlamydomonadales</taxon>
        <taxon>Haematococcaceae</taxon>
        <taxon>Haematococcus</taxon>
    </lineage>
</organism>